<keyword evidence="1" id="KW-0853">WD repeat</keyword>
<dbReference type="Gene3D" id="2.130.10.10">
    <property type="entry name" value="YVTN repeat-like/Quinoprotein amine dehydrogenase"/>
    <property type="match status" value="3"/>
</dbReference>
<dbReference type="PROSITE" id="PS50082">
    <property type="entry name" value="WD_REPEATS_2"/>
    <property type="match status" value="2"/>
</dbReference>
<evidence type="ECO:0000256" key="1">
    <source>
        <dbReference type="PROSITE-ProRule" id="PRU00221"/>
    </source>
</evidence>
<comment type="caution">
    <text evidence="2">The sequence shown here is derived from an EMBL/GenBank/DDBJ whole genome shotgun (WGS) entry which is preliminary data.</text>
</comment>
<dbReference type="GO" id="GO:0034455">
    <property type="term" value="C:t-UTP complex"/>
    <property type="evidence" value="ECO:0007669"/>
    <property type="project" value="TreeGrafter"/>
</dbReference>
<evidence type="ECO:0000313" key="2">
    <source>
        <dbReference type="EMBL" id="KAG9322207.1"/>
    </source>
</evidence>
<dbReference type="GO" id="GO:0003723">
    <property type="term" value="F:RNA binding"/>
    <property type="evidence" value="ECO:0007669"/>
    <property type="project" value="TreeGrafter"/>
</dbReference>
<reference evidence="2" key="1">
    <citation type="submission" date="2021-07" db="EMBL/GenBank/DDBJ databases">
        <title>Draft genome of Mortierella alpina, strain LL118, isolated from an aspen leaf litter sample.</title>
        <authorList>
            <person name="Yang S."/>
            <person name="Vinatzer B.A."/>
        </authorList>
    </citation>
    <scope>NUCLEOTIDE SEQUENCE</scope>
    <source>
        <strain evidence="2">LL118</strain>
    </source>
</reference>
<dbReference type="GO" id="GO:0030686">
    <property type="term" value="C:90S preribosome"/>
    <property type="evidence" value="ECO:0007669"/>
    <property type="project" value="InterPro"/>
</dbReference>
<dbReference type="SMART" id="SM00320">
    <property type="entry name" value="WD40"/>
    <property type="match status" value="10"/>
</dbReference>
<feature type="repeat" description="WD" evidence="1">
    <location>
        <begin position="123"/>
        <end position="164"/>
    </location>
</feature>
<gene>
    <name evidence="2" type="ORF">KVV02_005156</name>
</gene>
<dbReference type="InterPro" id="IPR046351">
    <property type="entry name" value="UTP4"/>
</dbReference>
<dbReference type="AlphaFoldDB" id="A0A9P8CWI4"/>
<dbReference type="Proteomes" id="UP000717515">
    <property type="component" value="Unassembled WGS sequence"/>
</dbReference>
<dbReference type="EMBL" id="JAIFTL010000159">
    <property type="protein sequence ID" value="KAG9322207.1"/>
    <property type="molecule type" value="Genomic_DNA"/>
</dbReference>
<dbReference type="PANTHER" id="PTHR44163">
    <property type="entry name" value="U3 SMALL NUCLEOLAR RNA-ASSOCIATED PROTEIN 4 HOMOLOG"/>
    <property type="match status" value="1"/>
</dbReference>
<feature type="repeat" description="WD" evidence="1">
    <location>
        <begin position="179"/>
        <end position="213"/>
    </location>
</feature>
<dbReference type="Pfam" id="PF00400">
    <property type="entry name" value="WD40"/>
    <property type="match status" value="4"/>
</dbReference>
<accession>A0A9P8CWI4</accession>
<dbReference type="InterPro" id="IPR001680">
    <property type="entry name" value="WD40_rpt"/>
</dbReference>
<name>A0A9P8CWI4_MORAP</name>
<sequence>MEVHRARFVDFIPSAINALAFAPNTARPVMACGRANGDIEVWNPKNEWTLEKVIPGGKNTSVEALAWAHQTTLTEEEDFWDSEKEKQAAIKKLVKTPPRLFSAGLNAVVTEWDLTTLKPKRAVDSHGGAVWCMAVNHANTILAVGCEDGCVRLFDIADGELAFIRSFDKQKSRCTSARILSLAWSQDDLIMITGSANSSIYKWNVELGRVVSRMTVDRVSGEDTLVWSVKFLANGNIVSGDSLGHVKFWDGTTTTMIQSFNSHGADVLCLAAGRDGNTVFSSGVDRKCNQYRLVDQPAPKKAGKNGKNGTINGKTEMITKWVLAGSRRFHSHDVRALALDESRSVDALVSGGVDVSMVVCPAAQFPDINQRRLPYVPQRPIVSLSKSERLMMCRQEHGVKVWRLGKSASPVQPFSELEIGAHMDLIEPQQAILEMNFKTDRNLTASALSEDGHWIAVADIEEVKLFRVDESKSHPGQLTVKKQKSFPGVRGTGAHYLTFSPDSARLVVASTDSHVVVVDIAQWETGTFDILRKFGQHRGAGSKQAESMDVDGEEEDIVGGEGQIETIIAMAVSADGQWLATGDLKNRIFVFNLDTLQHHATLPIFDAPLTGLQFHPYSPTLVIPTASNVFYLFNVESRRLTDWSREYSSDKNFPTKFLGLKDKIQGIAFNPARRNTLLVWGANYLCHVDLDQGVGDRNAVLNVGKRKRVDRAQDEIRKQQRERRMKKYAALGILPMPELEADGKAVVVLEGKKGRKVLTTTTNHVGEKEEEFNFQLLHKFQPLMFVDFVGDNSLVVVELPFIKILSSLPPSYYRASYGT</sequence>
<proteinExistence type="predicted"/>
<evidence type="ECO:0008006" key="4">
    <source>
        <dbReference type="Google" id="ProtNLM"/>
    </source>
</evidence>
<dbReference type="InterPro" id="IPR036322">
    <property type="entry name" value="WD40_repeat_dom_sf"/>
</dbReference>
<dbReference type="SUPFAM" id="SSF50978">
    <property type="entry name" value="WD40 repeat-like"/>
    <property type="match status" value="2"/>
</dbReference>
<dbReference type="InterPro" id="IPR015943">
    <property type="entry name" value="WD40/YVTN_repeat-like_dom_sf"/>
</dbReference>
<dbReference type="PANTHER" id="PTHR44163:SF1">
    <property type="entry name" value="U3 SMALL NUCLEOLAR RNA-ASSOCIATED PROTEIN 4 HOMOLOG"/>
    <property type="match status" value="1"/>
</dbReference>
<evidence type="ECO:0000313" key="3">
    <source>
        <dbReference type="Proteomes" id="UP000717515"/>
    </source>
</evidence>
<dbReference type="GO" id="GO:0000462">
    <property type="term" value="P:maturation of SSU-rRNA from tricistronic rRNA transcript (SSU-rRNA, 5.8S rRNA, LSU-rRNA)"/>
    <property type="evidence" value="ECO:0007669"/>
    <property type="project" value="InterPro"/>
</dbReference>
<protein>
    <recommendedName>
        <fullName evidence="4">U3 small nucleolar RNA-associated protein 4</fullName>
    </recommendedName>
</protein>
<dbReference type="GO" id="GO:0032040">
    <property type="term" value="C:small-subunit processome"/>
    <property type="evidence" value="ECO:0007669"/>
    <property type="project" value="TreeGrafter"/>
</dbReference>
<organism evidence="2 3">
    <name type="scientific">Mortierella alpina</name>
    <name type="common">Oleaginous fungus</name>
    <name type="synonym">Mortierella renispora</name>
    <dbReference type="NCBI Taxonomy" id="64518"/>
    <lineage>
        <taxon>Eukaryota</taxon>
        <taxon>Fungi</taxon>
        <taxon>Fungi incertae sedis</taxon>
        <taxon>Mucoromycota</taxon>
        <taxon>Mortierellomycotina</taxon>
        <taxon>Mortierellomycetes</taxon>
        <taxon>Mortierellales</taxon>
        <taxon>Mortierellaceae</taxon>
        <taxon>Mortierella</taxon>
    </lineage>
</organism>